<dbReference type="Proteomes" id="UP001161422">
    <property type="component" value="Unassembled WGS sequence"/>
</dbReference>
<proteinExistence type="predicted"/>
<reference evidence="1" key="2">
    <citation type="submission" date="2023-01" db="EMBL/GenBank/DDBJ databases">
        <title>Draft genome sequence of Paraferrimonas sedimenticola strain NBRC 101628.</title>
        <authorList>
            <person name="Sun Q."/>
            <person name="Mori K."/>
        </authorList>
    </citation>
    <scope>NUCLEOTIDE SEQUENCE</scope>
    <source>
        <strain evidence="1">NBRC 101628</strain>
    </source>
</reference>
<evidence type="ECO:0000313" key="2">
    <source>
        <dbReference type="Proteomes" id="UP001161422"/>
    </source>
</evidence>
<protein>
    <submittedName>
        <fullName evidence="1">Uncharacterized protein</fullName>
    </submittedName>
</protein>
<dbReference type="RefSeq" id="WP_169903099.1">
    <property type="nucleotide sequence ID" value="NZ_BSNC01000011.1"/>
</dbReference>
<comment type="caution">
    <text evidence="1">The sequence shown here is derived from an EMBL/GenBank/DDBJ whole genome shotgun (WGS) entry which is preliminary data.</text>
</comment>
<sequence length="54" mass="6441">MNQILQHIRQVFETENQVESKQEPEYECNYDNDYFGDQVCQLKVDDCIEKPAKS</sequence>
<accession>A0AA37RYJ7</accession>
<name>A0AA37RYJ7_9GAMM</name>
<organism evidence="1 2">
    <name type="scientific">Paraferrimonas sedimenticola</name>
    <dbReference type="NCBI Taxonomy" id="375674"/>
    <lineage>
        <taxon>Bacteria</taxon>
        <taxon>Pseudomonadati</taxon>
        <taxon>Pseudomonadota</taxon>
        <taxon>Gammaproteobacteria</taxon>
        <taxon>Alteromonadales</taxon>
        <taxon>Ferrimonadaceae</taxon>
        <taxon>Paraferrimonas</taxon>
    </lineage>
</organism>
<keyword evidence="2" id="KW-1185">Reference proteome</keyword>
<dbReference type="EMBL" id="BSNC01000011">
    <property type="protein sequence ID" value="GLP97800.1"/>
    <property type="molecule type" value="Genomic_DNA"/>
</dbReference>
<gene>
    <name evidence="1" type="ORF">GCM10007895_31070</name>
</gene>
<dbReference type="AlphaFoldDB" id="A0AA37RYJ7"/>
<reference evidence="1" key="1">
    <citation type="journal article" date="2014" name="Int. J. Syst. Evol. Microbiol.">
        <title>Complete genome sequence of Corynebacterium casei LMG S-19264T (=DSM 44701T), isolated from a smear-ripened cheese.</title>
        <authorList>
            <consortium name="US DOE Joint Genome Institute (JGI-PGF)"/>
            <person name="Walter F."/>
            <person name="Albersmeier A."/>
            <person name="Kalinowski J."/>
            <person name="Ruckert C."/>
        </authorList>
    </citation>
    <scope>NUCLEOTIDE SEQUENCE</scope>
    <source>
        <strain evidence="1">NBRC 101628</strain>
    </source>
</reference>
<evidence type="ECO:0000313" key="1">
    <source>
        <dbReference type="EMBL" id="GLP97800.1"/>
    </source>
</evidence>